<dbReference type="Pfam" id="PF00317">
    <property type="entry name" value="Ribonuc_red_lgN"/>
    <property type="match status" value="1"/>
</dbReference>
<dbReference type="InterPro" id="IPR003587">
    <property type="entry name" value="Hint_dom_N"/>
</dbReference>
<organism evidence="9">
    <name type="scientific">viral metagenome</name>
    <dbReference type="NCBI Taxonomy" id="1070528"/>
    <lineage>
        <taxon>unclassified sequences</taxon>
        <taxon>metagenomes</taxon>
        <taxon>organismal metagenomes</taxon>
    </lineage>
</organism>
<dbReference type="SUPFAM" id="SSF51294">
    <property type="entry name" value="Hedgehog/intein (Hint) domain"/>
    <property type="match status" value="1"/>
</dbReference>
<evidence type="ECO:0000256" key="7">
    <source>
        <dbReference type="ARBA" id="ARBA00023116"/>
    </source>
</evidence>
<dbReference type="GO" id="GO:0005524">
    <property type="term" value="F:ATP binding"/>
    <property type="evidence" value="ECO:0007669"/>
    <property type="project" value="UniProtKB-KW"/>
</dbReference>
<dbReference type="PROSITE" id="PS50817">
    <property type="entry name" value="INTEIN_N_TER"/>
    <property type="match status" value="1"/>
</dbReference>
<dbReference type="SUPFAM" id="SSF48168">
    <property type="entry name" value="R1 subunit of ribonucleotide reductase, N-terminal domain"/>
    <property type="match status" value="1"/>
</dbReference>
<name>A0A6C0BTX6_9ZZZZ</name>
<dbReference type="InterPro" id="IPR013509">
    <property type="entry name" value="RNR_lsu_N"/>
</dbReference>
<keyword evidence="7" id="KW-0215">Deoxyribonucleotide synthesis</keyword>
<dbReference type="GO" id="GO:0009263">
    <property type="term" value="P:deoxyribonucleotide biosynthetic process"/>
    <property type="evidence" value="ECO:0007669"/>
    <property type="project" value="UniProtKB-KW"/>
</dbReference>
<dbReference type="InterPro" id="IPR008926">
    <property type="entry name" value="RNR_R1-su_N"/>
</dbReference>
<sequence length="1181" mass="134658">MNPAHICELFVIKRDGRREPVLFDKIVKRIRKLDEHGSLNVNYTTLAIKVIEQLTDNIKTAKIDELCGEQAATMATIHPDYGVLAGRILISNHQKSTSNSMLAVCKELYEYSCAVSGRHMPAISKAFYELVCDNADAIEAMIDYERDFVFDYFGFKTLERAYLFRAGKKIVERPQHMWMRVSLAIHGEDLEKVKTSYDLMSKKVFTHATPTLFNSGKTLQQLSSCYLVAMREDSIEGIYDTLKECALISKLAGGIGLHIHNIRANGTEIAGTGGTSNGIVEMLRVYNNTARYVDQCVSPDTLIYTTQGIKKISQLSPKESAIINSSGLEELVDNVLEHAYYNIDLLEIYTTNSFDPLVITPEHPILSIVDNKHYEFIEAGRLTENDIIAISMPQYIKDTSEITWQECYLYGVIARFGGYYDSTPRVSIKVPSEYESFTVWIEDYFTKKCIKFEIYDSIHEGGIYALHKYNNKKLNSTYRSVSWEKTVNLPFKYSDFRDRNGNKEIHYRWLNLPVEKVSKLLIALYEVDSYGEPFISTESKEFAEGIKYILLKMGVLPTCKIDTFYVYTTVKKTVYLVYIPKTREICELFGLNKMNSIEVDYTRYRNTLVSKISKIKNIKTPGTTLYDLQMTKTHNYLTTTAVIHNGGGKRNGSFAIYLEPWHSDIMEFLEMKKNQGDEEKKARDLFYALWIPDLFMRRVESDGNWTLMCPHLCPGLSDSYGAEFEVLYERYEREGRGNKVVKARDVWFSILTSQIETGTPYMLFKDACNRKSNQKNLGTIKSSNLCTEIVEYSNSEETAVCNLASISLASFVDTETNTYNYEKLVEAAGIITENLNKVIDINYYPTPNTKRSNLRHRPIGIGVQGLADVFALMNLAFDSAEAREINRLIFESIYYGSIKKSNEIAIERGKKLQQLKNEYKHSWEFDGESIKLINDTNGALTSSFNNLKPIKEEMEQLTTTRIGSYSSFTSSPLANGQFQFDLWGVQPTPGRYAWDSLRTSIIDYGVRNSLLVAPMPTASTAQILGNNECFEPFTSNIYVRRTNAGDHIIVNKYLLSELMALGLWNTTVKNQLIADGGSVQRLDIPKNIKDKYKTAWEISMQKVIDMAKDRGAFICQSQSMNLWMAEPTFKNLTAMHMYSWKSGLKTGMYYLRTKPKAKAQQFTVEPVGKETNQPDCEMCSS</sequence>
<keyword evidence="4" id="KW-0547">Nucleotide-binding</keyword>
<dbReference type="GO" id="GO:0005971">
    <property type="term" value="C:ribonucleoside-diphosphate reductase complex"/>
    <property type="evidence" value="ECO:0007669"/>
    <property type="project" value="TreeGrafter"/>
</dbReference>
<dbReference type="NCBIfam" id="TIGR02506">
    <property type="entry name" value="NrdE_NrdA"/>
    <property type="match status" value="1"/>
</dbReference>
<dbReference type="InterPro" id="IPR013346">
    <property type="entry name" value="NrdE_NrdA_C"/>
</dbReference>
<proteinExistence type="inferred from homology"/>
<dbReference type="CDD" id="cd00081">
    <property type="entry name" value="Hint"/>
    <property type="match status" value="1"/>
</dbReference>
<dbReference type="InterPro" id="IPR039718">
    <property type="entry name" value="Rrm1"/>
</dbReference>
<dbReference type="GO" id="GO:0004748">
    <property type="term" value="F:ribonucleoside-diphosphate reductase activity, thioredoxin disulfide as acceptor"/>
    <property type="evidence" value="ECO:0007669"/>
    <property type="project" value="UniProtKB-EC"/>
</dbReference>
<dbReference type="Pfam" id="PF03477">
    <property type="entry name" value="ATP-cone"/>
    <property type="match status" value="1"/>
</dbReference>
<evidence type="ECO:0000259" key="8">
    <source>
        <dbReference type="PROSITE" id="PS51161"/>
    </source>
</evidence>
<dbReference type="Gene3D" id="2.170.16.10">
    <property type="entry name" value="Hedgehog/Intein (Hint) domain"/>
    <property type="match status" value="1"/>
</dbReference>
<evidence type="ECO:0000256" key="1">
    <source>
        <dbReference type="ARBA" id="ARBA00010406"/>
    </source>
</evidence>
<evidence type="ECO:0000256" key="2">
    <source>
        <dbReference type="ARBA" id="ARBA00012274"/>
    </source>
</evidence>
<dbReference type="Pfam" id="PF02867">
    <property type="entry name" value="Ribonuc_red_lgC"/>
    <property type="match status" value="2"/>
</dbReference>
<protein>
    <recommendedName>
        <fullName evidence="2">ribonucleoside-diphosphate reductase</fullName>
        <ecNumber evidence="2">1.17.4.1</ecNumber>
    </recommendedName>
</protein>
<comment type="similarity">
    <text evidence="1">Belongs to the ribonucleoside diphosphate reductase large chain family.</text>
</comment>
<dbReference type="InterPro" id="IPR006141">
    <property type="entry name" value="Intein_N"/>
</dbReference>
<dbReference type="PRINTS" id="PR01183">
    <property type="entry name" value="RIBORDTASEM1"/>
</dbReference>
<reference evidence="9" key="1">
    <citation type="journal article" date="2020" name="Nature">
        <title>Giant virus diversity and host interactions through global metagenomics.</title>
        <authorList>
            <person name="Schulz F."/>
            <person name="Roux S."/>
            <person name="Paez-Espino D."/>
            <person name="Jungbluth S."/>
            <person name="Walsh D.A."/>
            <person name="Denef V.J."/>
            <person name="McMahon K.D."/>
            <person name="Konstantinidis K.T."/>
            <person name="Eloe-Fadrosh E.A."/>
            <person name="Kyrpides N.C."/>
            <person name="Woyke T."/>
        </authorList>
    </citation>
    <scope>NUCLEOTIDE SEQUENCE</scope>
    <source>
        <strain evidence="9">GVMAG-M-3300018868-6</strain>
    </source>
</reference>
<accession>A0A6C0BTX6</accession>
<dbReference type="GO" id="GO:0016539">
    <property type="term" value="P:intein-mediated protein splicing"/>
    <property type="evidence" value="ECO:0007669"/>
    <property type="project" value="InterPro"/>
</dbReference>
<dbReference type="Gene3D" id="3.20.70.20">
    <property type="match status" value="2"/>
</dbReference>
<dbReference type="InterPro" id="IPR000788">
    <property type="entry name" value="RNR_lg_C"/>
</dbReference>
<evidence type="ECO:0000256" key="5">
    <source>
        <dbReference type="ARBA" id="ARBA00022840"/>
    </source>
</evidence>
<evidence type="ECO:0000313" key="9">
    <source>
        <dbReference type="EMBL" id="QHS95492.1"/>
    </source>
</evidence>
<dbReference type="EMBL" id="MN739253">
    <property type="protein sequence ID" value="QHS95492.1"/>
    <property type="molecule type" value="Genomic_DNA"/>
</dbReference>
<dbReference type="InterPro" id="IPR005144">
    <property type="entry name" value="ATP-cone_dom"/>
</dbReference>
<dbReference type="EC" id="1.17.4.1" evidence="2"/>
<dbReference type="AlphaFoldDB" id="A0A6C0BTX6"/>
<evidence type="ECO:0000256" key="3">
    <source>
        <dbReference type="ARBA" id="ARBA00022533"/>
    </source>
</evidence>
<dbReference type="PROSITE" id="PS51161">
    <property type="entry name" value="ATP_CONE"/>
    <property type="match status" value="1"/>
</dbReference>
<dbReference type="PANTHER" id="PTHR11573:SF6">
    <property type="entry name" value="RIBONUCLEOSIDE-DIPHOSPHATE REDUCTASE LARGE SUBUNIT"/>
    <property type="match status" value="1"/>
</dbReference>
<dbReference type="SUPFAM" id="SSF51998">
    <property type="entry name" value="PFL-like glycyl radical enzymes"/>
    <property type="match status" value="3"/>
</dbReference>
<feature type="domain" description="ATP-cone" evidence="8">
    <location>
        <begin position="9"/>
        <end position="99"/>
    </location>
</feature>
<keyword evidence="6" id="KW-0560">Oxidoreductase</keyword>
<dbReference type="UniPathway" id="UPA00326"/>
<dbReference type="InterPro" id="IPR036844">
    <property type="entry name" value="Hint_dom_sf"/>
</dbReference>
<dbReference type="PROSITE" id="PS00089">
    <property type="entry name" value="RIBORED_LARGE"/>
    <property type="match status" value="1"/>
</dbReference>
<evidence type="ECO:0000256" key="6">
    <source>
        <dbReference type="ARBA" id="ARBA00023002"/>
    </source>
</evidence>
<evidence type="ECO:0000256" key="4">
    <source>
        <dbReference type="ARBA" id="ARBA00022741"/>
    </source>
</evidence>
<dbReference type="SMART" id="SM00306">
    <property type="entry name" value="HintN"/>
    <property type="match status" value="1"/>
</dbReference>
<keyword evidence="5" id="KW-0067">ATP-binding</keyword>
<dbReference type="PANTHER" id="PTHR11573">
    <property type="entry name" value="RIBONUCLEOSIDE-DIPHOSPHATE REDUCTASE LARGE CHAIN"/>
    <property type="match status" value="1"/>
</dbReference>
<keyword evidence="3" id="KW-0021">Allosteric enzyme</keyword>